<evidence type="ECO:0000256" key="9">
    <source>
        <dbReference type="ARBA" id="ARBA00033094"/>
    </source>
</evidence>
<keyword evidence="8" id="KW-0143">Chaperone</keyword>
<dbReference type="InterPro" id="IPR007197">
    <property type="entry name" value="rSAM"/>
</dbReference>
<dbReference type="SFLD" id="SFLDF00288">
    <property type="entry name" value="HemN-like__clustered_with_nucl"/>
    <property type="match status" value="1"/>
</dbReference>
<dbReference type="AlphaFoldDB" id="A0A8B9SLL0"/>
<dbReference type="SUPFAM" id="SSF102114">
    <property type="entry name" value="Radical SAM enzymes"/>
    <property type="match status" value="1"/>
</dbReference>
<dbReference type="InterPro" id="IPR058240">
    <property type="entry name" value="rSAM_sf"/>
</dbReference>
<dbReference type="SMART" id="SM00729">
    <property type="entry name" value="Elp3"/>
    <property type="match status" value="1"/>
</dbReference>
<gene>
    <name evidence="13" type="primary">RSAD1</name>
</gene>
<comment type="similarity">
    <text evidence="1">Belongs to the anaerobic coproporphyrinogen-III oxidase family. HemW subfamily.</text>
</comment>
<dbReference type="PANTHER" id="PTHR13932">
    <property type="entry name" value="COPROPORPHYRINIGEN III OXIDASE"/>
    <property type="match status" value="1"/>
</dbReference>
<feature type="compositionally biased region" description="Gly residues" evidence="11">
    <location>
        <begin position="1"/>
        <end position="13"/>
    </location>
</feature>
<evidence type="ECO:0000256" key="1">
    <source>
        <dbReference type="ARBA" id="ARBA00006100"/>
    </source>
</evidence>
<reference evidence="13" key="1">
    <citation type="submission" date="2019-08" db="EMBL/GenBank/DDBJ databases">
        <title>Three high-quality genomes provides insights into domestication of ducks.</title>
        <authorList>
            <person name="Hou Z.C."/>
            <person name="Zhu F."/>
            <person name="Yin Z.T."/>
            <person name="Zhang F."/>
        </authorList>
    </citation>
    <scope>NUCLEOTIDE SEQUENCE [LARGE SCALE GENOMIC DNA]</scope>
</reference>
<dbReference type="CDD" id="cd01335">
    <property type="entry name" value="Radical_SAM"/>
    <property type="match status" value="1"/>
</dbReference>
<dbReference type="Gene3D" id="3.20.20.70">
    <property type="entry name" value="Aldolase class I"/>
    <property type="match status" value="1"/>
</dbReference>
<dbReference type="Pfam" id="PF04055">
    <property type="entry name" value="Radical_SAM"/>
    <property type="match status" value="1"/>
</dbReference>
<reference evidence="13" key="3">
    <citation type="submission" date="2025-09" db="UniProtKB">
        <authorList>
            <consortium name="Ensembl"/>
        </authorList>
    </citation>
    <scope>IDENTIFICATION</scope>
</reference>
<dbReference type="GO" id="GO:0051539">
    <property type="term" value="F:4 iron, 4 sulfur cluster binding"/>
    <property type="evidence" value="ECO:0007669"/>
    <property type="project" value="InterPro"/>
</dbReference>
<evidence type="ECO:0000256" key="6">
    <source>
        <dbReference type="ARBA" id="ARBA00023004"/>
    </source>
</evidence>
<dbReference type="GO" id="GO:0005739">
    <property type="term" value="C:mitochondrion"/>
    <property type="evidence" value="ECO:0007669"/>
    <property type="project" value="TreeGrafter"/>
</dbReference>
<dbReference type="Ensembl" id="ENSAPLT00020008637.1">
    <property type="protein sequence ID" value="ENSAPLP00020008022.1"/>
    <property type="gene ID" value="ENSAPLG00020005879.1"/>
</dbReference>
<evidence type="ECO:0000256" key="4">
    <source>
        <dbReference type="ARBA" id="ARBA00022691"/>
    </source>
</evidence>
<evidence type="ECO:0000256" key="5">
    <source>
        <dbReference type="ARBA" id="ARBA00022723"/>
    </source>
</evidence>
<dbReference type="SFLD" id="SFLDG01065">
    <property type="entry name" value="anaerobic_coproporphyrinogen-I"/>
    <property type="match status" value="1"/>
</dbReference>
<sequence>ETGGGPGNGGGDTGTREGHLGTRGANGEVCTWGPWGAHLGSGGCTQGTLGVRTRAIWGVARGKRGVHTWGGFAFHLEACTPKGGLLVGPRGCTRRGAAGGTWWACTWGFLRRASNGGTHGVRAVSLGATRGCPEWVQAAPPTLALCPQWPYCRKHCSYCSFNKYVVPAVDEEAVRACLVREARTLLRLGQVQSVTSVFFGGGTPSLASPHTIAAVLEAAAEAAHLPAGAEVTLEANPSSASPARLASFKAAGVNRLSVGVQSLDAAELRLLGREHTVDEARAAVEAARGLFPGRTSIDLLFGLPGQSQEAWARSLEAALGLCDDHLALYQLTLERGTVLEARVRRGALPVPPQDLLADMYHTARAVLAAAGFRQYEVSNFARKGALSTHNLSYWRAEQYVGVGPGAHGRFVPWGEGSRQREARVQTPDPDAWMREVQSRGHGTRRRVALSPLEQLEELLALGLRTDEGITQQVRHQQRVCVGGSLLTEPPLTTPCSAGGASPLSCPCGLCLGGRGRQWRCSSRAGCSWMAGEYWGHWDGGVPVWGRGGPCVGLGLSHCCPPGVCAARPRGWRCWTRCCQRCSASCSTWLAPGDEAQKDVEDKGRRLLEDKVLRLMEDKTRRLRGNKTQRLMEDMAQRLAGSKALRLVEDKAQRLGDKAWSPLRDKASGCGGTRAGG</sequence>
<evidence type="ECO:0000256" key="2">
    <source>
        <dbReference type="ARBA" id="ARBA00014678"/>
    </source>
</evidence>
<dbReference type="PANTHER" id="PTHR13932:SF5">
    <property type="entry name" value="RADICAL S-ADENOSYL METHIONINE DOMAIN-CONTAINING PROTEIN 1, MITOCHONDRIAL"/>
    <property type="match status" value="1"/>
</dbReference>
<organism evidence="13 14">
    <name type="scientific">Anas platyrhynchos</name>
    <name type="common">Mallard</name>
    <name type="synonym">Anas boschas</name>
    <dbReference type="NCBI Taxonomy" id="8839"/>
    <lineage>
        <taxon>Eukaryota</taxon>
        <taxon>Metazoa</taxon>
        <taxon>Chordata</taxon>
        <taxon>Craniata</taxon>
        <taxon>Vertebrata</taxon>
        <taxon>Euteleostomi</taxon>
        <taxon>Archelosauria</taxon>
        <taxon>Archosauria</taxon>
        <taxon>Dinosauria</taxon>
        <taxon>Saurischia</taxon>
        <taxon>Theropoda</taxon>
        <taxon>Coelurosauria</taxon>
        <taxon>Aves</taxon>
        <taxon>Neognathae</taxon>
        <taxon>Galloanserae</taxon>
        <taxon>Anseriformes</taxon>
        <taxon>Anatidae</taxon>
        <taxon>Anatinae</taxon>
        <taxon>Anas</taxon>
    </lineage>
</organism>
<keyword evidence="4" id="KW-0949">S-adenosyl-L-methionine</keyword>
<dbReference type="NCBIfam" id="TIGR00539">
    <property type="entry name" value="hemN_rel"/>
    <property type="match status" value="1"/>
</dbReference>
<keyword evidence="5" id="KW-0479">Metal-binding</keyword>
<dbReference type="Proteomes" id="UP000694400">
    <property type="component" value="Chromosome 18"/>
</dbReference>
<protein>
    <recommendedName>
        <fullName evidence="2">Radical S-adenosyl methionine domain-containing protein 1, mitochondrial</fullName>
    </recommendedName>
    <alternativeName>
        <fullName evidence="9">Putative heme chaperone</fullName>
    </alternativeName>
</protein>
<dbReference type="InterPro" id="IPR034505">
    <property type="entry name" value="Coproporphyrinogen-III_oxidase"/>
</dbReference>
<evidence type="ECO:0000313" key="13">
    <source>
        <dbReference type="Ensembl" id="ENSAPLP00020008022.1"/>
    </source>
</evidence>
<evidence type="ECO:0000259" key="12">
    <source>
        <dbReference type="PROSITE" id="PS51918"/>
    </source>
</evidence>
<dbReference type="InterPro" id="IPR006638">
    <property type="entry name" value="Elp3/MiaA/NifB-like_rSAM"/>
</dbReference>
<proteinExistence type="inferred from homology"/>
<dbReference type="InterPro" id="IPR013785">
    <property type="entry name" value="Aldolase_TIM"/>
</dbReference>
<evidence type="ECO:0000256" key="8">
    <source>
        <dbReference type="ARBA" id="ARBA00023186"/>
    </source>
</evidence>
<evidence type="ECO:0000256" key="10">
    <source>
        <dbReference type="ARBA" id="ARBA00045130"/>
    </source>
</evidence>
<keyword evidence="3" id="KW-0349">Heme</keyword>
<comment type="function">
    <text evidence="10">May be a heme chaperone, appears to bind heme. Homologous bacterial proteins do not have oxygen-independent coproporphyrinogen-III oxidase activity. Binds 1 [4Fe-4S] cluster. The cluster is coordinated with 3 cysteines and an exchangeable S-adenosyl-L-methionine.</text>
</comment>
<dbReference type="SFLD" id="SFLDS00029">
    <property type="entry name" value="Radical_SAM"/>
    <property type="match status" value="1"/>
</dbReference>
<evidence type="ECO:0000256" key="11">
    <source>
        <dbReference type="SAM" id="MobiDB-lite"/>
    </source>
</evidence>
<feature type="region of interest" description="Disordered" evidence="11">
    <location>
        <begin position="1"/>
        <end position="22"/>
    </location>
</feature>
<keyword evidence="7" id="KW-0411">Iron-sulfur</keyword>
<evidence type="ECO:0000256" key="7">
    <source>
        <dbReference type="ARBA" id="ARBA00023014"/>
    </source>
</evidence>
<dbReference type="PROSITE" id="PS51918">
    <property type="entry name" value="RADICAL_SAM"/>
    <property type="match status" value="1"/>
</dbReference>
<dbReference type="GO" id="GO:0046872">
    <property type="term" value="F:metal ion binding"/>
    <property type="evidence" value="ECO:0007669"/>
    <property type="project" value="UniProtKB-KW"/>
</dbReference>
<dbReference type="GO" id="GO:0006779">
    <property type="term" value="P:porphyrin-containing compound biosynthetic process"/>
    <property type="evidence" value="ECO:0007669"/>
    <property type="project" value="InterPro"/>
</dbReference>
<evidence type="ECO:0000313" key="14">
    <source>
        <dbReference type="Proteomes" id="UP000694400"/>
    </source>
</evidence>
<reference evidence="13" key="2">
    <citation type="submission" date="2025-08" db="UniProtKB">
        <authorList>
            <consortium name="Ensembl"/>
        </authorList>
    </citation>
    <scope>IDENTIFICATION</scope>
</reference>
<keyword evidence="6" id="KW-0408">Iron</keyword>
<dbReference type="GO" id="GO:0004109">
    <property type="term" value="F:coproporphyrinogen oxidase activity"/>
    <property type="evidence" value="ECO:0007669"/>
    <property type="project" value="InterPro"/>
</dbReference>
<dbReference type="InterPro" id="IPR004559">
    <property type="entry name" value="HemW-like"/>
</dbReference>
<dbReference type="SFLD" id="SFLDF00562">
    <property type="entry name" value="HemN-like__clustered_with_heat"/>
    <property type="match status" value="1"/>
</dbReference>
<feature type="domain" description="Radical SAM core" evidence="12">
    <location>
        <begin position="138"/>
        <end position="373"/>
    </location>
</feature>
<name>A0A8B9SLL0_ANAPL</name>
<accession>A0A8B9SLL0</accession>
<evidence type="ECO:0000256" key="3">
    <source>
        <dbReference type="ARBA" id="ARBA00022617"/>
    </source>
</evidence>